<accession>A0AAW1I892</accession>
<protein>
    <submittedName>
        <fullName evidence="1">Uncharacterized protein</fullName>
    </submittedName>
</protein>
<proteinExistence type="predicted"/>
<evidence type="ECO:0000313" key="2">
    <source>
        <dbReference type="Proteomes" id="UP001458880"/>
    </source>
</evidence>
<comment type="caution">
    <text evidence="1">The sequence shown here is derived from an EMBL/GenBank/DDBJ whole genome shotgun (WGS) entry which is preliminary data.</text>
</comment>
<evidence type="ECO:0000313" key="1">
    <source>
        <dbReference type="EMBL" id="KAK9685389.1"/>
    </source>
</evidence>
<reference evidence="1 2" key="1">
    <citation type="journal article" date="2024" name="BMC Genomics">
        <title>De novo assembly and annotation of Popillia japonica's genome with initial clues to its potential as an invasive pest.</title>
        <authorList>
            <person name="Cucini C."/>
            <person name="Boschi S."/>
            <person name="Funari R."/>
            <person name="Cardaioli E."/>
            <person name="Iannotti N."/>
            <person name="Marturano G."/>
            <person name="Paoli F."/>
            <person name="Bruttini M."/>
            <person name="Carapelli A."/>
            <person name="Frati F."/>
            <person name="Nardi F."/>
        </authorList>
    </citation>
    <scope>NUCLEOTIDE SEQUENCE [LARGE SCALE GENOMIC DNA]</scope>
    <source>
        <strain evidence="1">DMR45628</strain>
    </source>
</reference>
<dbReference type="AlphaFoldDB" id="A0AAW1I892"/>
<keyword evidence="2" id="KW-1185">Reference proteome</keyword>
<organism evidence="1 2">
    <name type="scientific">Popillia japonica</name>
    <name type="common">Japanese beetle</name>
    <dbReference type="NCBI Taxonomy" id="7064"/>
    <lineage>
        <taxon>Eukaryota</taxon>
        <taxon>Metazoa</taxon>
        <taxon>Ecdysozoa</taxon>
        <taxon>Arthropoda</taxon>
        <taxon>Hexapoda</taxon>
        <taxon>Insecta</taxon>
        <taxon>Pterygota</taxon>
        <taxon>Neoptera</taxon>
        <taxon>Endopterygota</taxon>
        <taxon>Coleoptera</taxon>
        <taxon>Polyphaga</taxon>
        <taxon>Scarabaeiformia</taxon>
        <taxon>Scarabaeidae</taxon>
        <taxon>Rutelinae</taxon>
        <taxon>Popillia</taxon>
    </lineage>
</organism>
<sequence length="77" mass="9165">MSCRCLSAHVVKHSLLWQLQIIVINRCQWLRPASLWSNKRLLCFYDGQIWKFQCYRMSGEAVPRQRKIGNSIENQNI</sequence>
<name>A0AAW1I892_POPJA</name>
<dbReference type="Proteomes" id="UP001458880">
    <property type="component" value="Unassembled WGS sequence"/>
</dbReference>
<gene>
    <name evidence="1" type="ORF">QE152_g38074</name>
</gene>
<dbReference type="EMBL" id="JASPKY010000779">
    <property type="protein sequence ID" value="KAK9685389.1"/>
    <property type="molecule type" value="Genomic_DNA"/>
</dbReference>